<dbReference type="Pfam" id="PF13646">
    <property type="entry name" value="HEAT_2"/>
    <property type="match status" value="1"/>
</dbReference>
<dbReference type="InterPro" id="IPR011009">
    <property type="entry name" value="Kinase-like_dom_sf"/>
</dbReference>
<dbReference type="PANTHER" id="PTHR43289">
    <property type="entry name" value="MITOGEN-ACTIVATED PROTEIN KINASE KINASE KINASE 20-RELATED"/>
    <property type="match status" value="1"/>
</dbReference>
<name>A0A8U0I0P4_9EURY</name>
<evidence type="ECO:0000256" key="4">
    <source>
        <dbReference type="ARBA" id="ARBA00022840"/>
    </source>
</evidence>
<proteinExistence type="predicted"/>
<dbReference type="RefSeq" id="WP_248652509.1">
    <property type="nucleotide sequence ID" value="NZ_CP096660.1"/>
</dbReference>
<dbReference type="PANTHER" id="PTHR43289:SF6">
    <property type="entry name" value="SERINE_THREONINE-PROTEIN KINASE NEKL-3"/>
    <property type="match status" value="1"/>
</dbReference>
<keyword evidence="7" id="KW-0614">Plasmid</keyword>
<feature type="region of interest" description="Disordered" evidence="5">
    <location>
        <begin position="1"/>
        <end position="49"/>
    </location>
</feature>
<evidence type="ECO:0000259" key="6">
    <source>
        <dbReference type="PROSITE" id="PS50011"/>
    </source>
</evidence>
<dbReference type="SUPFAM" id="SSF56112">
    <property type="entry name" value="Protein kinase-like (PK-like)"/>
    <property type="match status" value="1"/>
</dbReference>
<feature type="compositionally biased region" description="Basic and acidic residues" evidence="5">
    <location>
        <begin position="231"/>
        <end position="245"/>
    </location>
</feature>
<dbReference type="Gene3D" id="1.25.10.10">
    <property type="entry name" value="Leucine-rich Repeat Variant"/>
    <property type="match status" value="1"/>
</dbReference>
<dbReference type="GeneID" id="72187563"/>
<evidence type="ECO:0000256" key="2">
    <source>
        <dbReference type="ARBA" id="ARBA00022741"/>
    </source>
</evidence>
<dbReference type="InterPro" id="IPR000719">
    <property type="entry name" value="Prot_kinase_dom"/>
</dbReference>
<evidence type="ECO:0000256" key="3">
    <source>
        <dbReference type="ARBA" id="ARBA00022777"/>
    </source>
</evidence>
<dbReference type="PROSITE" id="PS50011">
    <property type="entry name" value="PROTEIN_KINASE_DOM"/>
    <property type="match status" value="1"/>
</dbReference>
<dbReference type="Gene3D" id="1.10.510.10">
    <property type="entry name" value="Transferase(Phosphotransferase) domain 1"/>
    <property type="match status" value="1"/>
</dbReference>
<keyword evidence="3 7" id="KW-0418">Kinase</keyword>
<dbReference type="SMART" id="SM00220">
    <property type="entry name" value="S_TKc"/>
    <property type="match status" value="1"/>
</dbReference>
<dbReference type="EMBL" id="CP096660">
    <property type="protein sequence ID" value="UPV76476.1"/>
    <property type="molecule type" value="Genomic_DNA"/>
</dbReference>
<dbReference type="AlphaFoldDB" id="A0A8U0I0P4"/>
<protein>
    <submittedName>
        <fullName evidence="7">Protein kinase</fullName>
    </submittedName>
</protein>
<feature type="compositionally biased region" description="Basic and acidic residues" evidence="5">
    <location>
        <begin position="1"/>
        <end position="34"/>
    </location>
</feature>
<dbReference type="SUPFAM" id="SSF48371">
    <property type="entry name" value="ARM repeat"/>
    <property type="match status" value="1"/>
</dbReference>
<dbReference type="KEGG" id="halx:M0R89_20150"/>
<feature type="domain" description="Protein kinase" evidence="6">
    <location>
        <begin position="262"/>
        <end position="521"/>
    </location>
</feature>
<organism evidence="7 8">
    <name type="scientific">Halorussus limi</name>
    <dbReference type="NCBI Taxonomy" id="2938695"/>
    <lineage>
        <taxon>Archaea</taxon>
        <taxon>Methanobacteriati</taxon>
        <taxon>Methanobacteriota</taxon>
        <taxon>Stenosarchaea group</taxon>
        <taxon>Halobacteria</taxon>
        <taxon>Halobacteriales</taxon>
        <taxon>Haladaptataceae</taxon>
        <taxon>Halorussus</taxon>
    </lineage>
</organism>
<evidence type="ECO:0000256" key="1">
    <source>
        <dbReference type="ARBA" id="ARBA00022679"/>
    </source>
</evidence>
<accession>A0A8U0I0P4</accession>
<dbReference type="InterPro" id="IPR011989">
    <property type="entry name" value="ARM-like"/>
</dbReference>
<dbReference type="Pfam" id="PF00069">
    <property type="entry name" value="Pkinase"/>
    <property type="match status" value="1"/>
</dbReference>
<dbReference type="Proteomes" id="UP000830729">
    <property type="component" value="Plasmid unnamed1"/>
</dbReference>
<dbReference type="GO" id="GO:0005524">
    <property type="term" value="F:ATP binding"/>
    <property type="evidence" value="ECO:0007669"/>
    <property type="project" value="UniProtKB-KW"/>
</dbReference>
<keyword evidence="2" id="KW-0547">Nucleotide-binding</keyword>
<keyword evidence="1" id="KW-0808">Transferase</keyword>
<evidence type="ECO:0000313" key="7">
    <source>
        <dbReference type="EMBL" id="UPV76476.1"/>
    </source>
</evidence>
<gene>
    <name evidence="7" type="ORF">M0R89_20150</name>
</gene>
<keyword evidence="4" id="KW-0067">ATP-binding</keyword>
<evidence type="ECO:0000313" key="8">
    <source>
        <dbReference type="Proteomes" id="UP000830729"/>
    </source>
</evidence>
<sequence length="531" mass="57503">MAGRERGESDGEERERDRITRLREEARERWGRADDDAESAAADLDSVDPERRAAAAWALAELAAEDPDRSRRISVESDLAPLLTDDDEWVRRGASWAMANVADRHPHRAHAALSEVTESLGDEDPLVRENGVLAVSEVAREYPRAAEPALSRLAELVREDDGLARRYAAETLRRLVAELDEAGFPESIAAAPDVAAFLSDEAGVVVTDDEGDGRPIRVGESSDSPADDEREGGTRNRPETDDRGPPDQLPGAPEIDAGRGDFEHLGDLGTGLLTAAAKARAPTRGDGGQHAVVVLRTLRPDVSPNPTDFEDALRAWAAVDDHPHVAPVLARGPNPRPWVATEFLDGGSLRDHVGSVGFERAVWYAHCLATAVSHAHARGVVHGALRPSAVGFSRTLGAWPVPKVGEWAFGDLLAEVQERPVAPGFAAPEHVAPERFGGPDSSTDVYQLGALCYALFAGRPPFVGDATEIVRRVRREEPSPPSEFAECVPEAVDDLLARALTKRKQARFETAADFRRELEVVARDLSLSYEL</sequence>
<keyword evidence="8" id="KW-1185">Reference proteome</keyword>
<geneLocation type="plasmid" evidence="7 8">
    <name>unnamed1</name>
</geneLocation>
<feature type="region of interest" description="Disordered" evidence="5">
    <location>
        <begin position="205"/>
        <end position="263"/>
    </location>
</feature>
<dbReference type="InterPro" id="IPR016024">
    <property type="entry name" value="ARM-type_fold"/>
</dbReference>
<dbReference type="GO" id="GO:0004674">
    <property type="term" value="F:protein serine/threonine kinase activity"/>
    <property type="evidence" value="ECO:0007669"/>
    <property type="project" value="TreeGrafter"/>
</dbReference>
<reference evidence="7 8" key="1">
    <citation type="submission" date="2022-04" db="EMBL/GenBank/DDBJ databases">
        <title>Diverse halophilic archaea isolated from saline environments.</title>
        <authorList>
            <person name="Cui H.-L."/>
        </authorList>
    </citation>
    <scope>NUCLEOTIDE SEQUENCE [LARGE SCALE GENOMIC DNA]</scope>
    <source>
        <strain evidence="7 8">XZYJT49</strain>
        <plasmid evidence="7 8">unnamed1</plasmid>
    </source>
</reference>
<evidence type="ECO:0000256" key="5">
    <source>
        <dbReference type="SAM" id="MobiDB-lite"/>
    </source>
</evidence>